<dbReference type="SUPFAM" id="SSF52266">
    <property type="entry name" value="SGNH hydrolase"/>
    <property type="match status" value="1"/>
</dbReference>
<dbReference type="InterPro" id="IPR036514">
    <property type="entry name" value="SGNH_hydro_sf"/>
</dbReference>
<dbReference type="OrthoDB" id="9764375at2"/>
<dbReference type="Gene3D" id="3.40.50.1110">
    <property type="entry name" value="SGNH hydrolase"/>
    <property type="match status" value="2"/>
</dbReference>
<evidence type="ECO:0000256" key="1">
    <source>
        <dbReference type="SAM" id="Phobius"/>
    </source>
</evidence>
<dbReference type="SUPFAM" id="SSF54106">
    <property type="entry name" value="LysM domain"/>
    <property type="match status" value="1"/>
</dbReference>
<gene>
    <name evidence="3" type="ORF">SAMN05444420_101323</name>
</gene>
<dbReference type="PROSITE" id="PS51782">
    <property type="entry name" value="LYSM"/>
    <property type="match status" value="1"/>
</dbReference>
<reference evidence="3 4" key="1">
    <citation type="submission" date="2016-10" db="EMBL/GenBank/DDBJ databases">
        <authorList>
            <person name="Varghese N."/>
            <person name="Submissions S."/>
        </authorList>
    </citation>
    <scope>NUCLEOTIDE SEQUENCE [LARGE SCALE GENOMIC DNA]</scope>
    <source>
        <strain evidence="3 4">DSM 11449</strain>
    </source>
</reference>
<proteinExistence type="predicted"/>
<dbReference type="RefSeq" id="WP_016419608.1">
    <property type="nucleotide sequence ID" value="NZ_FNND01000001.1"/>
</dbReference>
<dbReference type="Gene3D" id="3.10.350.10">
    <property type="entry name" value="LysM domain"/>
    <property type="match status" value="1"/>
</dbReference>
<name>A0A1H2R2J6_9FLAO</name>
<keyword evidence="1" id="KW-1133">Transmembrane helix</keyword>
<evidence type="ECO:0000313" key="3">
    <source>
        <dbReference type="EMBL" id="SDW13607.1"/>
    </source>
</evidence>
<evidence type="ECO:0000313" key="4">
    <source>
        <dbReference type="Proteomes" id="UP000182771"/>
    </source>
</evidence>
<dbReference type="InterPro" id="IPR051532">
    <property type="entry name" value="Ester_Hydrolysis_Enzymes"/>
</dbReference>
<dbReference type="GO" id="GO:0016788">
    <property type="term" value="F:hydrolase activity, acting on ester bonds"/>
    <property type="evidence" value="ECO:0007669"/>
    <property type="project" value="UniProtKB-ARBA"/>
</dbReference>
<dbReference type="Pfam" id="PF13472">
    <property type="entry name" value="Lipase_GDSL_2"/>
    <property type="match status" value="1"/>
</dbReference>
<dbReference type="InterPro" id="IPR036779">
    <property type="entry name" value="LysM_dom_sf"/>
</dbReference>
<dbReference type="InterPro" id="IPR018392">
    <property type="entry name" value="LysM"/>
</dbReference>
<sequence length="495" mass="55573">MKKKTSVLRFAALSMALITSMLLYAKMKHIPFPPPGGEVSSNNAEGEIPMVYENLYNAKALTPFFEKLKALDTLKDRKLNIVHIGDSHIQGDAMTSQIRQRFQSQFGNAGLGFVFPYSLIHTNGERYVRFSSNITWDSQKNTSQDNIGAIGIAGYSLLTNNKNFVIELNIKNKDYSFNTLRILTPNNQHLFDLAISKTGIPLRPAPAVRRTAYKNLFHKVQKGETLYALSKKYKTTERKIQQANNLKGNTIREGAMLKIPTEEPVVSTAASVGSSVAMNNFEPLSGDNISPLGYTYNNLNGLDRIYLTPNSERSNFALNGIVLENDQNGIIYHAIGVNGARFSDYNKCSLFFDQIQALQPDLIIVSLGTNEAFGRLSAENYDKQVENFIAQIREHYGNCPILLTSPPPSLFKKKLPNPYCEQYTHVLIDNSVKKNYGVFDMYNVLGGSEGMSKLIAENLISHDRVHYTHSGYEEQGGRLYNALMSNYLQYKNQQK</sequence>
<dbReference type="GeneID" id="85017808"/>
<dbReference type="AlphaFoldDB" id="A0A1H2R2J6"/>
<dbReference type="SMART" id="SM00257">
    <property type="entry name" value="LysM"/>
    <property type="match status" value="1"/>
</dbReference>
<keyword evidence="1" id="KW-0472">Membrane</keyword>
<keyword evidence="4" id="KW-1185">Reference proteome</keyword>
<dbReference type="CDD" id="cd00118">
    <property type="entry name" value="LysM"/>
    <property type="match status" value="1"/>
</dbReference>
<evidence type="ECO:0000259" key="2">
    <source>
        <dbReference type="PROSITE" id="PS51782"/>
    </source>
</evidence>
<feature type="domain" description="LysM" evidence="2">
    <location>
        <begin position="216"/>
        <end position="259"/>
    </location>
</feature>
<keyword evidence="1" id="KW-0812">Transmembrane</keyword>
<dbReference type="Proteomes" id="UP000182771">
    <property type="component" value="Unassembled WGS sequence"/>
</dbReference>
<protein>
    <submittedName>
        <fullName evidence="3">LysM domain-containing protein</fullName>
    </submittedName>
</protein>
<dbReference type="InterPro" id="IPR013830">
    <property type="entry name" value="SGNH_hydro"/>
</dbReference>
<dbReference type="EMBL" id="FNND01000001">
    <property type="protein sequence ID" value="SDW13607.1"/>
    <property type="molecule type" value="Genomic_DNA"/>
</dbReference>
<dbReference type="PANTHER" id="PTHR30383">
    <property type="entry name" value="THIOESTERASE 1/PROTEASE 1/LYSOPHOSPHOLIPASE L1"/>
    <property type="match status" value="1"/>
</dbReference>
<dbReference type="PANTHER" id="PTHR30383:SF29">
    <property type="entry name" value="SGNH HYDROLASE-TYPE ESTERASE DOMAIN-CONTAINING PROTEIN"/>
    <property type="match status" value="1"/>
</dbReference>
<organism evidence="3 4">
    <name type="scientific">Capnocytophaga granulosa</name>
    <dbReference type="NCBI Taxonomy" id="45242"/>
    <lineage>
        <taxon>Bacteria</taxon>
        <taxon>Pseudomonadati</taxon>
        <taxon>Bacteroidota</taxon>
        <taxon>Flavobacteriia</taxon>
        <taxon>Flavobacteriales</taxon>
        <taxon>Flavobacteriaceae</taxon>
        <taxon>Capnocytophaga</taxon>
    </lineage>
</organism>
<accession>A0A1H2R2J6</accession>
<comment type="caution">
    <text evidence="3">The sequence shown here is derived from an EMBL/GenBank/DDBJ whole genome shotgun (WGS) entry which is preliminary data.</text>
</comment>
<feature type="transmembrane region" description="Helical" evidence="1">
    <location>
        <begin position="7"/>
        <end position="25"/>
    </location>
</feature>
<dbReference type="Pfam" id="PF01476">
    <property type="entry name" value="LysM"/>
    <property type="match status" value="1"/>
</dbReference>